<sequence>MKLQTRYQILILAAIVLCVYYPALSAGTCSVDDPRIIAAYDAGAGKTLIGLFRPNGTYYYRPLVELSYYLDNLLWSMHPRFMHLENVLFHALNTMLLFLIGRQLAAAWSIKAPWFPLAGALLFAVHPINTEPVTWIAGRTDPLAAVFVFAALWCLLQCLSRDRLLFLCPALLLFVMGVLTKEIAVCFLPAALLLTACWPSPVRSRRTVLLVLAGVAACSVLLLLILAALSPTLSVSNLLSNQVGGPLAALQTVLSALGFYLKKLVLPLPLNFAIDAVSALYLVPAILLLLLLPFWLKKRSMAAVLVAAGVVFLLPALVVSLGHVAWTPFAERYLYLPSAFLCLGVASQASVMLERANWQQFLLPAAVAIAVVAGSLTMQRTFVWQNNLALFGDTVRKSPGFAAAHLELGVALLLKGELQQGRSEIETAERLNDRPSIRSLIKQNLMAVRLQGGDGQGAREYFFRNFASKEQAGPEFLQMLTKADEGLARQAANAAVRDGMYRDIIATYRLLYLKTRDPFNLYQSGKMAQTLGDRDAAMSYFRQAVREAPADTHYRAAAVKMLQRLEDGQ</sequence>
<feature type="transmembrane region" description="Helical" evidence="4">
    <location>
        <begin position="112"/>
        <end position="130"/>
    </location>
</feature>
<feature type="transmembrane region" description="Helical" evidence="4">
    <location>
        <begin position="361"/>
        <end position="378"/>
    </location>
</feature>
<feature type="transmembrane region" description="Helical" evidence="4">
    <location>
        <begin position="303"/>
        <end position="326"/>
    </location>
</feature>
<feature type="transmembrane region" description="Helical" evidence="4">
    <location>
        <begin position="273"/>
        <end position="296"/>
    </location>
</feature>
<dbReference type="Gene3D" id="1.25.40.10">
    <property type="entry name" value="Tetratricopeptide repeat domain"/>
    <property type="match status" value="1"/>
</dbReference>
<evidence type="ECO:0008006" key="7">
    <source>
        <dbReference type="Google" id="ProtNLM"/>
    </source>
</evidence>
<evidence type="ECO:0000256" key="3">
    <source>
        <dbReference type="PROSITE-ProRule" id="PRU00339"/>
    </source>
</evidence>
<keyword evidence="2 3" id="KW-0802">TPR repeat</keyword>
<gene>
    <name evidence="5" type="ORF">JFN90_03810</name>
</gene>
<feature type="transmembrane region" description="Helical" evidence="4">
    <location>
        <begin position="208"/>
        <end position="231"/>
    </location>
</feature>
<keyword evidence="4" id="KW-1133">Transmembrane helix</keyword>
<dbReference type="RefSeq" id="WP_199393771.1">
    <property type="nucleotide sequence ID" value="NZ_JAEMHK010000002.1"/>
</dbReference>
<feature type="transmembrane region" description="Helical" evidence="4">
    <location>
        <begin position="332"/>
        <end position="349"/>
    </location>
</feature>
<feature type="repeat" description="TPR" evidence="3">
    <location>
        <begin position="518"/>
        <end position="551"/>
    </location>
</feature>
<keyword evidence="6" id="KW-1185">Reference proteome</keyword>
<feature type="transmembrane region" description="Helical" evidence="4">
    <location>
        <begin position="243"/>
        <end position="261"/>
    </location>
</feature>
<dbReference type="EMBL" id="JAEMHK010000002">
    <property type="protein sequence ID" value="MBJ6799259.1"/>
    <property type="molecule type" value="Genomic_DNA"/>
</dbReference>
<feature type="transmembrane region" description="Helical" evidence="4">
    <location>
        <begin position="171"/>
        <end position="196"/>
    </location>
</feature>
<proteinExistence type="predicted"/>
<dbReference type="InterPro" id="IPR052346">
    <property type="entry name" value="O-mannosyl-transferase_TMTC"/>
</dbReference>
<dbReference type="SUPFAM" id="SSF48452">
    <property type="entry name" value="TPR-like"/>
    <property type="match status" value="1"/>
</dbReference>
<keyword evidence="4" id="KW-0812">Transmembrane</keyword>
<accession>A0ABS0YMN9</accession>
<evidence type="ECO:0000313" key="5">
    <source>
        <dbReference type="EMBL" id="MBJ6799259.1"/>
    </source>
</evidence>
<dbReference type="InterPro" id="IPR019734">
    <property type="entry name" value="TPR_rpt"/>
</dbReference>
<protein>
    <recommendedName>
        <fullName evidence="7">Tetratricopeptide repeat protein</fullName>
    </recommendedName>
</protein>
<dbReference type="InterPro" id="IPR011990">
    <property type="entry name" value="TPR-like_helical_dom_sf"/>
</dbReference>
<comment type="caution">
    <text evidence="5">The sequence shown here is derived from an EMBL/GenBank/DDBJ whole genome shotgun (WGS) entry which is preliminary data.</text>
</comment>
<evidence type="ECO:0000256" key="4">
    <source>
        <dbReference type="SAM" id="Phobius"/>
    </source>
</evidence>
<evidence type="ECO:0000313" key="6">
    <source>
        <dbReference type="Proteomes" id="UP000641025"/>
    </source>
</evidence>
<organism evidence="5 6">
    <name type="scientific">Geomonas propionica</name>
    <dbReference type="NCBI Taxonomy" id="2798582"/>
    <lineage>
        <taxon>Bacteria</taxon>
        <taxon>Pseudomonadati</taxon>
        <taxon>Thermodesulfobacteriota</taxon>
        <taxon>Desulfuromonadia</taxon>
        <taxon>Geobacterales</taxon>
        <taxon>Geobacteraceae</taxon>
        <taxon>Geomonas</taxon>
    </lineage>
</organism>
<evidence type="ECO:0000256" key="1">
    <source>
        <dbReference type="ARBA" id="ARBA00022737"/>
    </source>
</evidence>
<reference evidence="5 6" key="1">
    <citation type="submission" date="2020-12" db="EMBL/GenBank/DDBJ databases">
        <title>Geomonas sp. Red259, isolated from paddy soil.</title>
        <authorList>
            <person name="Xu Z."/>
            <person name="Zhang Z."/>
            <person name="Masuda Y."/>
            <person name="Itoh H."/>
            <person name="Senoo K."/>
        </authorList>
    </citation>
    <scope>NUCLEOTIDE SEQUENCE [LARGE SCALE GENOMIC DNA]</scope>
    <source>
        <strain evidence="5 6">Red259</strain>
    </source>
</reference>
<keyword evidence="4" id="KW-0472">Membrane</keyword>
<evidence type="ECO:0000256" key="2">
    <source>
        <dbReference type="ARBA" id="ARBA00022803"/>
    </source>
</evidence>
<feature type="transmembrane region" description="Helical" evidence="4">
    <location>
        <begin position="81"/>
        <end position="100"/>
    </location>
</feature>
<dbReference type="Proteomes" id="UP000641025">
    <property type="component" value="Unassembled WGS sequence"/>
</dbReference>
<name>A0ABS0YMN9_9BACT</name>
<dbReference type="PROSITE" id="PS50005">
    <property type="entry name" value="TPR"/>
    <property type="match status" value="1"/>
</dbReference>
<keyword evidence="1" id="KW-0677">Repeat</keyword>
<dbReference type="PANTHER" id="PTHR44227">
    <property type="match status" value="1"/>
</dbReference>
<dbReference type="PANTHER" id="PTHR44227:SF3">
    <property type="entry name" value="PROTEIN O-MANNOSYL-TRANSFERASE TMTC4"/>
    <property type="match status" value="1"/>
</dbReference>
<feature type="transmembrane region" description="Helical" evidence="4">
    <location>
        <begin position="142"/>
        <end position="159"/>
    </location>
</feature>